<dbReference type="EMBL" id="QPFP01000039">
    <property type="protein sequence ID" value="TEB27529.1"/>
    <property type="molecule type" value="Genomic_DNA"/>
</dbReference>
<gene>
    <name evidence="2" type="ORF">FA13DRAFT_1634512</name>
</gene>
<feature type="compositionally biased region" description="Polar residues" evidence="1">
    <location>
        <begin position="1065"/>
        <end position="1077"/>
    </location>
</feature>
<dbReference type="Proteomes" id="UP000298030">
    <property type="component" value="Unassembled WGS sequence"/>
</dbReference>
<dbReference type="OrthoDB" id="2506088at2759"/>
<accession>A0A4Y7T1X9</accession>
<organism evidence="2 3">
    <name type="scientific">Coprinellus micaceus</name>
    <name type="common">Glistening ink-cap mushroom</name>
    <name type="synonym">Coprinus micaceus</name>
    <dbReference type="NCBI Taxonomy" id="71717"/>
    <lineage>
        <taxon>Eukaryota</taxon>
        <taxon>Fungi</taxon>
        <taxon>Dikarya</taxon>
        <taxon>Basidiomycota</taxon>
        <taxon>Agaricomycotina</taxon>
        <taxon>Agaricomycetes</taxon>
        <taxon>Agaricomycetidae</taxon>
        <taxon>Agaricales</taxon>
        <taxon>Agaricineae</taxon>
        <taxon>Psathyrellaceae</taxon>
        <taxon>Coprinellus</taxon>
    </lineage>
</organism>
<dbReference type="PANTHER" id="PTHR31912">
    <property type="entry name" value="IP13529P"/>
    <property type="match status" value="1"/>
</dbReference>
<sequence length="1077" mass="122398">TCTLDVLLHLPRATFSMKHMDLIIYLLRVVTGKRELPSARSVKDWCKDVQKLYGIDTFEYSGVFGHPYSVNSLNQILMQELANPRVRRSLSFIPEDSYPRLSEARQGTRWLKELPPELTTPSQEIGPPHHTKVYFTFEITIRRDETYWVPVRWFQRGEDIYAVCWKASPVWLGDRWGWQADVSSECEVKSTEFAMPWPELKEDMLANSDRYNAPAALQLDKLCNSQMGTVEPWPERYSTKDGNPWRVKSGGAPVVALPLWMYCDDTSGNKSKKWNKHNSWLFTLAGLPRREVMKESNVHFLATSNLAPPLEMLDGIVDQINTGQRDGVWAWDCELGKAVMFFPLVLALLGDNPMQSEFACHVGLRGRKYCRACHASKAAWWSFPDDDNDSDAEEPDEPDIAFEDLFNARSAAGFVDSTLAGRNEAVFRRLNEFVEPGASRNQVETKQTLLSYFAEARSLGKEKVIRGMRTSSGVKDTFQLEYLSRIFGSYKRENRGVRTQAQALADWWTDFDESQKALDSMINPMWRLEGLDAHQDTPVEILHVVLLGMVKYFWRDVIKHQLKDKAPAKQKLATRLSSFEPDGLGISRLRGDTLTQYAGSLVGRDFRAVVQAAPFVLKGMVSEPCYDTWVCLSKLVPLIWQPEIANIDVYLATLSNEIKQFLLLTARWTGRWFNKPKFHILVHLPEHVRRFGPAILFATESFESFNAIIRAKSIHSNRQAPSRDIAVAFSQWNRLRHFASGGYFIRLSPENFESTRRRPGGDEEHPDRYKRPQFTADPEQWKCAGPGVLGEVCEHDSSQRSAKPYTELRMSQYHSTDALRSRLWWSCRTCVLQDNYVCKVEDFVVVAGTHGKSLGKVIEIAQWSQDSTGDPDLLLIQTYNRSEGPGSPYGMPYLVGTPSYAVVPYSHVICTVNTQHSCFECKCEATAEEQVRQERRETTLTRKKIKHEEPLQKIVLNTAQMHASQHILPFRIPTQQLDREATLRKSAEAIFSELTPQQRLAATAAARASLPNMAAPSVPGTVGRGRGHGRGRSRGRGTITNSARGRGRGRGSTQPVHELVDHQRQVLQNVAQVSRRR</sequence>
<comment type="caution">
    <text evidence="2">The sequence shown here is derived from an EMBL/GenBank/DDBJ whole genome shotgun (WGS) entry which is preliminary data.</text>
</comment>
<reference evidence="2 3" key="1">
    <citation type="journal article" date="2019" name="Nat. Ecol. Evol.">
        <title>Megaphylogeny resolves global patterns of mushroom evolution.</title>
        <authorList>
            <person name="Varga T."/>
            <person name="Krizsan K."/>
            <person name="Foldi C."/>
            <person name="Dima B."/>
            <person name="Sanchez-Garcia M."/>
            <person name="Sanchez-Ramirez S."/>
            <person name="Szollosi G.J."/>
            <person name="Szarkandi J.G."/>
            <person name="Papp V."/>
            <person name="Albert L."/>
            <person name="Andreopoulos W."/>
            <person name="Angelini C."/>
            <person name="Antonin V."/>
            <person name="Barry K.W."/>
            <person name="Bougher N.L."/>
            <person name="Buchanan P."/>
            <person name="Buyck B."/>
            <person name="Bense V."/>
            <person name="Catcheside P."/>
            <person name="Chovatia M."/>
            <person name="Cooper J."/>
            <person name="Damon W."/>
            <person name="Desjardin D."/>
            <person name="Finy P."/>
            <person name="Geml J."/>
            <person name="Haridas S."/>
            <person name="Hughes K."/>
            <person name="Justo A."/>
            <person name="Karasinski D."/>
            <person name="Kautmanova I."/>
            <person name="Kiss B."/>
            <person name="Kocsube S."/>
            <person name="Kotiranta H."/>
            <person name="LaButti K.M."/>
            <person name="Lechner B.E."/>
            <person name="Liimatainen K."/>
            <person name="Lipzen A."/>
            <person name="Lukacs Z."/>
            <person name="Mihaltcheva S."/>
            <person name="Morgado L.N."/>
            <person name="Niskanen T."/>
            <person name="Noordeloos M.E."/>
            <person name="Ohm R.A."/>
            <person name="Ortiz-Santana B."/>
            <person name="Ovrebo C."/>
            <person name="Racz N."/>
            <person name="Riley R."/>
            <person name="Savchenko A."/>
            <person name="Shiryaev A."/>
            <person name="Soop K."/>
            <person name="Spirin V."/>
            <person name="Szebenyi C."/>
            <person name="Tomsovsky M."/>
            <person name="Tulloss R.E."/>
            <person name="Uehling J."/>
            <person name="Grigoriev I.V."/>
            <person name="Vagvolgyi C."/>
            <person name="Papp T."/>
            <person name="Martin F.M."/>
            <person name="Miettinen O."/>
            <person name="Hibbett D.S."/>
            <person name="Nagy L.G."/>
        </authorList>
    </citation>
    <scope>NUCLEOTIDE SEQUENCE [LARGE SCALE GENOMIC DNA]</scope>
    <source>
        <strain evidence="2 3">FP101781</strain>
    </source>
</reference>
<proteinExistence type="predicted"/>
<dbReference type="STRING" id="71717.A0A4Y7T1X9"/>
<feature type="compositionally biased region" description="Basic residues" evidence="1">
    <location>
        <begin position="1025"/>
        <end position="1035"/>
    </location>
</feature>
<evidence type="ECO:0000313" key="3">
    <source>
        <dbReference type="Proteomes" id="UP000298030"/>
    </source>
</evidence>
<evidence type="ECO:0000256" key="1">
    <source>
        <dbReference type="SAM" id="MobiDB-lite"/>
    </source>
</evidence>
<keyword evidence="3" id="KW-1185">Reference proteome</keyword>
<evidence type="ECO:0000313" key="2">
    <source>
        <dbReference type="EMBL" id="TEB27529.1"/>
    </source>
</evidence>
<feature type="region of interest" description="Disordered" evidence="1">
    <location>
        <begin position="1013"/>
        <end position="1077"/>
    </location>
</feature>
<feature type="non-terminal residue" evidence="2">
    <location>
        <position position="1"/>
    </location>
</feature>
<dbReference type="AlphaFoldDB" id="A0A4Y7T1X9"/>
<name>A0A4Y7T1X9_COPMI</name>
<dbReference type="PANTHER" id="PTHR31912:SF34">
    <property type="entry name" value="NOTOCHORD-RELATED PROTEIN"/>
    <property type="match status" value="1"/>
</dbReference>
<protein>
    <submittedName>
        <fullName evidence="2">Uncharacterized protein</fullName>
    </submittedName>
</protein>